<dbReference type="Proteomes" id="UP000075243">
    <property type="component" value="Unassembled WGS sequence"/>
</dbReference>
<dbReference type="GO" id="GO:0048367">
    <property type="term" value="P:shoot system development"/>
    <property type="evidence" value="ECO:0007669"/>
    <property type="project" value="InterPro"/>
</dbReference>
<dbReference type="AlphaFoldDB" id="A0A151R9F8"/>
<dbReference type="Pfam" id="PF03087">
    <property type="entry name" value="BPS1"/>
    <property type="match status" value="1"/>
</dbReference>
<dbReference type="PANTHER" id="PTHR33070:SF129">
    <property type="entry name" value="DUF241 DOMAIN PROTEIN"/>
    <property type="match status" value="1"/>
</dbReference>
<protein>
    <submittedName>
        <fullName evidence="1">Uncharacterized protein</fullName>
    </submittedName>
</protein>
<name>A0A151R9F8_CAJCA</name>
<dbReference type="GO" id="GO:0048364">
    <property type="term" value="P:root development"/>
    <property type="evidence" value="ECO:0007669"/>
    <property type="project" value="InterPro"/>
</dbReference>
<dbReference type="OMA" id="HTTHEND"/>
<evidence type="ECO:0000313" key="2">
    <source>
        <dbReference type="Proteomes" id="UP000075243"/>
    </source>
</evidence>
<reference evidence="1" key="1">
    <citation type="journal article" date="2012" name="Nat. Biotechnol.">
        <title>Draft genome sequence of pigeonpea (Cajanus cajan), an orphan legume crop of resource-poor farmers.</title>
        <authorList>
            <person name="Varshney R.K."/>
            <person name="Chen W."/>
            <person name="Li Y."/>
            <person name="Bharti A.K."/>
            <person name="Saxena R.K."/>
            <person name="Schlueter J.A."/>
            <person name="Donoghue M.T."/>
            <person name="Azam S."/>
            <person name="Fan G."/>
            <person name="Whaley A.M."/>
            <person name="Farmer A.D."/>
            <person name="Sheridan J."/>
            <person name="Iwata A."/>
            <person name="Tuteja R."/>
            <person name="Penmetsa R.V."/>
            <person name="Wu W."/>
            <person name="Upadhyaya H.D."/>
            <person name="Yang S.P."/>
            <person name="Shah T."/>
            <person name="Saxena K.B."/>
            <person name="Michael T."/>
            <person name="McCombie W.R."/>
            <person name="Yang B."/>
            <person name="Zhang G."/>
            <person name="Yang H."/>
            <person name="Wang J."/>
            <person name="Spillane C."/>
            <person name="Cook D.R."/>
            <person name="May G.D."/>
            <person name="Xu X."/>
            <person name="Jackson S.A."/>
        </authorList>
    </citation>
    <scope>NUCLEOTIDE SEQUENCE [LARGE SCALE GENOMIC DNA]</scope>
</reference>
<sequence>MALVETNIKSSLHHRSSSLPTAPNPILSQIEEHLHRLKHPEATTSLSSSSISHRLNDLQDLQDSVIRRRRDAETGFTIEGGKYLACRNKMKKAIGNALRDLRAIKNEFTVSSLNKGKENFSMLSILKEAEVVTMSSLESLLIFLIGPKSQLKQSRWSVISKLVQPKRISCESQVSDTNEFEMVDTILKLLISSKPSSIKNFQSHVCIEGVEVGVERLSRQLIRTRVT</sequence>
<accession>A0A151R9F8</accession>
<organism evidence="1 2">
    <name type="scientific">Cajanus cajan</name>
    <name type="common">Pigeon pea</name>
    <name type="synonym">Cajanus indicus</name>
    <dbReference type="NCBI Taxonomy" id="3821"/>
    <lineage>
        <taxon>Eukaryota</taxon>
        <taxon>Viridiplantae</taxon>
        <taxon>Streptophyta</taxon>
        <taxon>Embryophyta</taxon>
        <taxon>Tracheophyta</taxon>
        <taxon>Spermatophyta</taxon>
        <taxon>Magnoliopsida</taxon>
        <taxon>eudicotyledons</taxon>
        <taxon>Gunneridae</taxon>
        <taxon>Pentapetalae</taxon>
        <taxon>rosids</taxon>
        <taxon>fabids</taxon>
        <taxon>Fabales</taxon>
        <taxon>Fabaceae</taxon>
        <taxon>Papilionoideae</taxon>
        <taxon>50 kb inversion clade</taxon>
        <taxon>NPAAA clade</taxon>
        <taxon>indigoferoid/millettioid clade</taxon>
        <taxon>Phaseoleae</taxon>
        <taxon>Cajanus</taxon>
    </lineage>
</organism>
<gene>
    <name evidence="1" type="ORF">KK1_039514</name>
</gene>
<keyword evidence="2" id="KW-1185">Reference proteome</keyword>
<evidence type="ECO:0000313" key="1">
    <source>
        <dbReference type="EMBL" id="KYP39181.1"/>
    </source>
</evidence>
<dbReference type="Gramene" id="C.cajan_35450.t">
    <property type="protein sequence ID" value="C.cajan_35450.t"/>
    <property type="gene ID" value="C.cajan_35450"/>
</dbReference>
<dbReference type="InterPro" id="IPR004320">
    <property type="entry name" value="BPS1_pln"/>
</dbReference>
<dbReference type="EMBL" id="KQ483930">
    <property type="protein sequence ID" value="KYP39181.1"/>
    <property type="molecule type" value="Genomic_DNA"/>
</dbReference>
<dbReference type="PANTHER" id="PTHR33070">
    <property type="entry name" value="OS06G0725500 PROTEIN"/>
    <property type="match status" value="1"/>
</dbReference>
<proteinExistence type="predicted"/>